<comment type="subcellular location">
    <subcellularLocation>
        <location evidence="2">Endomembrane system</location>
    </subcellularLocation>
</comment>
<name>A0A2H8U0K8_9HEMI</name>
<dbReference type="UniPathway" id="UPA00143"/>
<feature type="region of interest" description="Disordered" evidence="12">
    <location>
        <begin position="1"/>
        <end position="23"/>
    </location>
</feature>
<keyword evidence="13" id="KW-0812">Transmembrane</keyword>
<dbReference type="Gene3D" id="3.30.40.10">
    <property type="entry name" value="Zinc/RING finger domain, C3HC4 (zinc finger)"/>
    <property type="match status" value="1"/>
</dbReference>
<keyword evidence="6" id="KW-0479">Metal-binding</keyword>
<organism evidence="15">
    <name type="scientific">Melanaphis sacchari</name>
    <dbReference type="NCBI Taxonomy" id="742174"/>
    <lineage>
        <taxon>Eukaryota</taxon>
        <taxon>Metazoa</taxon>
        <taxon>Ecdysozoa</taxon>
        <taxon>Arthropoda</taxon>
        <taxon>Hexapoda</taxon>
        <taxon>Insecta</taxon>
        <taxon>Pterygota</taxon>
        <taxon>Neoptera</taxon>
        <taxon>Paraneoptera</taxon>
        <taxon>Hemiptera</taxon>
        <taxon>Sternorrhyncha</taxon>
        <taxon>Aphidomorpha</taxon>
        <taxon>Aphidoidea</taxon>
        <taxon>Aphididae</taxon>
        <taxon>Aphidini</taxon>
        <taxon>Melanaphis</taxon>
    </lineage>
</organism>
<dbReference type="Pfam" id="PF00097">
    <property type="entry name" value="zf-C3HC4"/>
    <property type="match status" value="1"/>
</dbReference>
<evidence type="ECO:0000256" key="9">
    <source>
        <dbReference type="ARBA" id="ARBA00022833"/>
    </source>
</evidence>
<dbReference type="InterPro" id="IPR018957">
    <property type="entry name" value="Znf_C3HC4_RING-type"/>
</dbReference>
<comment type="catalytic activity">
    <reaction evidence="1">
        <text>S-ubiquitinyl-[E2 ubiquitin-conjugating enzyme]-L-cysteine + [acceptor protein]-L-lysine = [E2 ubiquitin-conjugating enzyme]-L-cysteine + N(6)-ubiquitinyl-[acceptor protein]-L-lysine.</text>
        <dbReference type="EC" id="2.3.2.27"/>
    </reaction>
</comment>
<dbReference type="FunFam" id="3.30.40.10:FF:000062">
    <property type="entry name" value="E3 ubiquitin-protein ligase RNF185"/>
    <property type="match status" value="1"/>
</dbReference>
<comment type="pathway">
    <text evidence="3">Protein modification; protein ubiquitination.</text>
</comment>
<dbReference type="EC" id="2.3.2.27" evidence="4"/>
<evidence type="ECO:0000256" key="4">
    <source>
        <dbReference type="ARBA" id="ARBA00012483"/>
    </source>
</evidence>
<protein>
    <recommendedName>
        <fullName evidence="4">RING-type E3 ubiquitin transferase</fullName>
        <ecNumber evidence="4">2.3.2.27</ecNumber>
    </recommendedName>
</protein>
<dbReference type="EMBL" id="GFXV01007123">
    <property type="protein sequence ID" value="MBW18928.1"/>
    <property type="molecule type" value="Transcribed_RNA"/>
</dbReference>
<dbReference type="GO" id="GO:0006511">
    <property type="term" value="P:ubiquitin-dependent protein catabolic process"/>
    <property type="evidence" value="ECO:0007669"/>
    <property type="project" value="InterPro"/>
</dbReference>
<dbReference type="PROSITE" id="PS00518">
    <property type="entry name" value="ZF_RING_1"/>
    <property type="match status" value="1"/>
</dbReference>
<keyword evidence="9" id="KW-0862">Zinc</keyword>
<evidence type="ECO:0000256" key="7">
    <source>
        <dbReference type="ARBA" id="ARBA00022771"/>
    </source>
</evidence>
<evidence type="ECO:0000256" key="10">
    <source>
        <dbReference type="ARBA" id="ARBA00023136"/>
    </source>
</evidence>
<dbReference type="SMART" id="SM00184">
    <property type="entry name" value="RING"/>
    <property type="match status" value="1"/>
</dbReference>
<keyword evidence="8" id="KW-0833">Ubl conjugation pathway</keyword>
<dbReference type="GO" id="GO:0005783">
    <property type="term" value="C:endoplasmic reticulum"/>
    <property type="evidence" value="ECO:0007669"/>
    <property type="project" value="InterPro"/>
</dbReference>
<dbReference type="InterPro" id="IPR001841">
    <property type="entry name" value="Znf_RING"/>
</dbReference>
<evidence type="ECO:0000256" key="6">
    <source>
        <dbReference type="ARBA" id="ARBA00022723"/>
    </source>
</evidence>
<proteinExistence type="predicted"/>
<sequence length="183" mass="20632">MATITDESDASRKNMNNEENDNKEEQNNIFECNICLDNAKDAVVSVCGHLFCWPCLHQWLETRSSRQVCPVCKAVISKDKVIPIYGRGNTKQEDPRNKVPPRPAGQRTEPDANTGFPGFNFGDGGFHLSFGIRAFPFGFLTSFNFSDRPHGVPIAGQLQQDDHYLSKLFLWIAVIFIIWLLLA</sequence>
<evidence type="ECO:0000259" key="14">
    <source>
        <dbReference type="PROSITE" id="PS50089"/>
    </source>
</evidence>
<evidence type="ECO:0000256" key="8">
    <source>
        <dbReference type="ARBA" id="ARBA00022786"/>
    </source>
</evidence>
<dbReference type="InterPro" id="IPR017907">
    <property type="entry name" value="Znf_RING_CS"/>
</dbReference>
<accession>A0A2H8U0K8</accession>
<evidence type="ECO:0000256" key="12">
    <source>
        <dbReference type="SAM" id="MobiDB-lite"/>
    </source>
</evidence>
<dbReference type="InterPro" id="IPR013083">
    <property type="entry name" value="Znf_RING/FYVE/PHD"/>
</dbReference>
<dbReference type="AlphaFoldDB" id="A0A2H8U0K8"/>
<keyword evidence="7 11" id="KW-0863">Zinc-finger</keyword>
<evidence type="ECO:0000256" key="5">
    <source>
        <dbReference type="ARBA" id="ARBA00022679"/>
    </source>
</evidence>
<evidence type="ECO:0000256" key="1">
    <source>
        <dbReference type="ARBA" id="ARBA00000900"/>
    </source>
</evidence>
<gene>
    <name evidence="15" type="primary">Rnf185_9</name>
</gene>
<keyword evidence="10 13" id="KW-0472">Membrane</keyword>
<dbReference type="PROSITE" id="PS50089">
    <property type="entry name" value="ZF_RING_2"/>
    <property type="match status" value="1"/>
</dbReference>
<dbReference type="OrthoDB" id="302966at2759"/>
<dbReference type="GO" id="GO:0061630">
    <property type="term" value="F:ubiquitin protein ligase activity"/>
    <property type="evidence" value="ECO:0007669"/>
    <property type="project" value="UniProtKB-EC"/>
</dbReference>
<feature type="transmembrane region" description="Helical" evidence="13">
    <location>
        <begin position="164"/>
        <end position="182"/>
    </location>
</feature>
<evidence type="ECO:0000256" key="2">
    <source>
        <dbReference type="ARBA" id="ARBA00004308"/>
    </source>
</evidence>
<evidence type="ECO:0000256" key="11">
    <source>
        <dbReference type="PROSITE-ProRule" id="PRU00175"/>
    </source>
</evidence>
<evidence type="ECO:0000256" key="3">
    <source>
        <dbReference type="ARBA" id="ARBA00004906"/>
    </source>
</evidence>
<dbReference type="SUPFAM" id="SSF57850">
    <property type="entry name" value="RING/U-box"/>
    <property type="match status" value="1"/>
</dbReference>
<reference evidence="15" key="1">
    <citation type="submission" date="2017-10" db="EMBL/GenBank/DDBJ databases">
        <title>Transcriptome Assembly of Sugarcane Aphid Adults.</title>
        <authorList>
            <person name="Scully E.D."/>
            <person name="Palmer N.A."/>
            <person name="Geib S.M."/>
            <person name="Sarath G."/>
            <person name="Sattler S.E."/>
        </authorList>
    </citation>
    <scope>NUCLEOTIDE SEQUENCE</scope>
    <source>
        <tissue evidence="15">Whole body</tissue>
    </source>
</reference>
<dbReference type="GO" id="GO:0016567">
    <property type="term" value="P:protein ubiquitination"/>
    <property type="evidence" value="ECO:0007669"/>
    <property type="project" value="UniProtKB-UniPathway"/>
</dbReference>
<evidence type="ECO:0000256" key="13">
    <source>
        <dbReference type="SAM" id="Phobius"/>
    </source>
</evidence>
<dbReference type="GO" id="GO:0008270">
    <property type="term" value="F:zinc ion binding"/>
    <property type="evidence" value="ECO:0007669"/>
    <property type="project" value="UniProtKB-KW"/>
</dbReference>
<keyword evidence="13" id="KW-1133">Transmembrane helix</keyword>
<feature type="domain" description="RING-type" evidence="14">
    <location>
        <begin position="32"/>
        <end position="73"/>
    </location>
</feature>
<evidence type="ECO:0000313" key="15">
    <source>
        <dbReference type="EMBL" id="MBW18928.1"/>
    </source>
</evidence>
<feature type="region of interest" description="Disordered" evidence="12">
    <location>
        <begin position="86"/>
        <end position="113"/>
    </location>
</feature>
<dbReference type="PANTHER" id="PTHR12313">
    <property type="entry name" value="E3 UBIQUITIN-PROTEIN LIGASE RNF5-RELATED"/>
    <property type="match status" value="1"/>
</dbReference>
<keyword evidence="5" id="KW-0808">Transferase</keyword>
<dbReference type="InterPro" id="IPR045103">
    <property type="entry name" value="RNF5/RNF185-like"/>
</dbReference>